<keyword evidence="4" id="KW-1185">Reference proteome</keyword>
<sequence>MFRLIAFSTAALLLVSGEAAAQMTFIGREPAAVCYESALVARGDRESQRVCTLAIEDQFMTSEARARTHVNRGVVRIAARDFESALRDFESASRLAPGLAADIAANRAAALIHLGRHREALTEANYAIEHNARARASALFNRGVALEELGDMRGAYASYRQAAEARPGWSLPREALTRFQVMELT</sequence>
<feature type="chain" id="PRO_5046630674" evidence="2">
    <location>
        <begin position="22"/>
        <end position="185"/>
    </location>
</feature>
<dbReference type="Proteomes" id="UP001310692">
    <property type="component" value="Unassembled WGS sequence"/>
</dbReference>
<dbReference type="InterPro" id="IPR019734">
    <property type="entry name" value="TPR_rpt"/>
</dbReference>
<feature type="repeat" description="TPR" evidence="1">
    <location>
        <begin position="66"/>
        <end position="99"/>
    </location>
</feature>
<dbReference type="SMART" id="SM00028">
    <property type="entry name" value="TPR"/>
    <property type="match status" value="3"/>
</dbReference>
<organism evidence="3 4">
    <name type="scientific">Hyphobacterium marinum</name>
    <dbReference type="NCBI Taxonomy" id="3116574"/>
    <lineage>
        <taxon>Bacteria</taxon>
        <taxon>Pseudomonadati</taxon>
        <taxon>Pseudomonadota</taxon>
        <taxon>Alphaproteobacteria</taxon>
        <taxon>Maricaulales</taxon>
        <taxon>Maricaulaceae</taxon>
        <taxon>Hyphobacterium</taxon>
    </lineage>
</organism>
<dbReference type="PROSITE" id="PS50005">
    <property type="entry name" value="TPR"/>
    <property type="match status" value="2"/>
</dbReference>
<evidence type="ECO:0000313" key="4">
    <source>
        <dbReference type="Proteomes" id="UP001310692"/>
    </source>
</evidence>
<reference evidence="3 4" key="1">
    <citation type="submission" date="2024-01" db="EMBL/GenBank/DDBJ databases">
        <title>Hyphobacterium bacterium isolated from marine sediment.</title>
        <authorList>
            <person name="Zhao S."/>
        </authorList>
    </citation>
    <scope>NUCLEOTIDE SEQUENCE [LARGE SCALE GENOMIC DNA]</scope>
    <source>
        <strain evidence="3 4">Y60-23</strain>
    </source>
</reference>
<feature type="signal peptide" evidence="2">
    <location>
        <begin position="1"/>
        <end position="21"/>
    </location>
</feature>
<dbReference type="Pfam" id="PF13181">
    <property type="entry name" value="TPR_8"/>
    <property type="match status" value="1"/>
</dbReference>
<evidence type="ECO:0000256" key="1">
    <source>
        <dbReference type="PROSITE-ProRule" id="PRU00339"/>
    </source>
</evidence>
<name>A0ABU7LXT6_9PROT</name>
<dbReference type="RefSeq" id="WP_330195534.1">
    <property type="nucleotide sequence ID" value="NZ_JAZDRO010000001.1"/>
</dbReference>
<keyword evidence="1" id="KW-0802">TPR repeat</keyword>
<feature type="repeat" description="TPR" evidence="1">
    <location>
        <begin position="136"/>
        <end position="169"/>
    </location>
</feature>
<dbReference type="InterPro" id="IPR011990">
    <property type="entry name" value="TPR-like_helical_dom_sf"/>
</dbReference>
<dbReference type="Gene3D" id="1.25.40.10">
    <property type="entry name" value="Tetratricopeptide repeat domain"/>
    <property type="match status" value="1"/>
</dbReference>
<gene>
    <name evidence="3" type="ORF">V0U35_04870</name>
</gene>
<dbReference type="SUPFAM" id="SSF48452">
    <property type="entry name" value="TPR-like"/>
    <property type="match status" value="1"/>
</dbReference>
<comment type="caution">
    <text evidence="3">The sequence shown here is derived from an EMBL/GenBank/DDBJ whole genome shotgun (WGS) entry which is preliminary data.</text>
</comment>
<evidence type="ECO:0000313" key="3">
    <source>
        <dbReference type="EMBL" id="MEE2566005.1"/>
    </source>
</evidence>
<accession>A0ABU7LXT6</accession>
<protein>
    <submittedName>
        <fullName evidence="3">Tetratricopeptide repeat protein</fullName>
    </submittedName>
</protein>
<proteinExistence type="predicted"/>
<dbReference type="EMBL" id="JAZDRO010000001">
    <property type="protein sequence ID" value="MEE2566005.1"/>
    <property type="molecule type" value="Genomic_DNA"/>
</dbReference>
<evidence type="ECO:0000256" key="2">
    <source>
        <dbReference type="SAM" id="SignalP"/>
    </source>
</evidence>
<keyword evidence="2" id="KW-0732">Signal</keyword>